<evidence type="ECO:0000256" key="6">
    <source>
        <dbReference type="ARBA" id="ARBA00035275"/>
    </source>
</evidence>
<keyword evidence="5" id="KW-0687">Ribonucleoprotein</keyword>
<evidence type="ECO:0000256" key="1">
    <source>
        <dbReference type="ARBA" id="ARBA00004173"/>
    </source>
</evidence>
<gene>
    <name evidence="8" type="ORF">TNIN_124831</name>
</gene>
<dbReference type="OrthoDB" id="275534at2759"/>
<dbReference type="InterPro" id="IPR001705">
    <property type="entry name" value="Ribosomal_bL33"/>
</dbReference>
<reference evidence="8" key="1">
    <citation type="submission" date="2020-08" db="EMBL/GenBank/DDBJ databases">
        <title>Multicomponent nature underlies the extraordinary mechanical properties of spider dragline silk.</title>
        <authorList>
            <person name="Kono N."/>
            <person name="Nakamura H."/>
            <person name="Mori M."/>
            <person name="Yoshida Y."/>
            <person name="Ohtoshi R."/>
            <person name="Malay A.D."/>
            <person name="Moran D.A.P."/>
            <person name="Tomita M."/>
            <person name="Numata K."/>
            <person name="Arakawa K."/>
        </authorList>
    </citation>
    <scope>NUCLEOTIDE SEQUENCE</scope>
</reference>
<dbReference type="InterPro" id="IPR052008">
    <property type="entry name" value="Mitoribosomal_protein_bL33"/>
</dbReference>
<dbReference type="NCBIfam" id="TIGR01023">
    <property type="entry name" value="rpmG_bact"/>
    <property type="match status" value="2"/>
</dbReference>
<evidence type="ECO:0000256" key="4">
    <source>
        <dbReference type="ARBA" id="ARBA00023128"/>
    </source>
</evidence>
<protein>
    <recommendedName>
        <fullName evidence="6">Large ribosomal subunit protein bL33m</fullName>
    </recommendedName>
    <alternativeName>
        <fullName evidence="7">39S ribosomal protein L33, mitochondrial</fullName>
    </alternativeName>
</protein>
<dbReference type="Pfam" id="PF00471">
    <property type="entry name" value="Ribosomal_L33"/>
    <property type="match status" value="2"/>
</dbReference>
<dbReference type="GO" id="GO:1990904">
    <property type="term" value="C:ribonucleoprotein complex"/>
    <property type="evidence" value="ECO:0007669"/>
    <property type="project" value="UniProtKB-KW"/>
</dbReference>
<comment type="caution">
    <text evidence="8">The sequence shown here is derived from an EMBL/GenBank/DDBJ whole genome shotgun (WGS) entry which is preliminary data.</text>
</comment>
<dbReference type="Proteomes" id="UP000886998">
    <property type="component" value="Unassembled WGS sequence"/>
</dbReference>
<evidence type="ECO:0000256" key="5">
    <source>
        <dbReference type="ARBA" id="ARBA00023274"/>
    </source>
</evidence>
<dbReference type="GO" id="GO:0006412">
    <property type="term" value="P:translation"/>
    <property type="evidence" value="ECO:0007669"/>
    <property type="project" value="InterPro"/>
</dbReference>
<keyword evidence="3" id="KW-0689">Ribosomal protein</keyword>
<dbReference type="GO" id="GO:0005840">
    <property type="term" value="C:ribosome"/>
    <property type="evidence" value="ECO:0007669"/>
    <property type="project" value="UniProtKB-KW"/>
</dbReference>
<dbReference type="GO" id="GO:0005739">
    <property type="term" value="C:mitochondrion"/>
    <property type="evidence" value="ECO:0007669"/>
    <property type="project" value="UniProtKB-SubCell"/>
</dbReference>
<sequence length="137" mass="16035">MDAFTQLESYFLKVFEMARAKSTHILVMMKSVISKHTFPAKRARQADKLEMLKFDPYVQKEVLYRELKKIGSSLINLDVEMGKYTHVIVTLKSVVSHHTIKAIRPKDSIKMEMIKFDPHAQKHVLYQEMKKPVNFIP</sequence>
<dbReference type="PANTHER" id="PTHR47037">
    <property type="entry name" value="39S RIBOSOMAL PROTEIN L33, MITOCHONDRIAL"/>
    <property type="match status" value="1"/>
</dbReference>
<dbReference type="GO" id="GO:0003735">
    <property type="term" value="F:structural constituent of ribosome"/>
    <property type="evidence" value="ECO:0007669"/>
    <property type="project" value="InterPro"/>
</dbReference>
<comment type="subcellular location">
    <subcellularLocation>
        <location evidence="1">Mitochondrion</location>
    </subcellularLocation>
</comment>
<evidence type="ECO:0000313" key="9">
    <source>
        <dbReference type="Proteomes" id="UP000886998"/>
    </source>
</evidence>
<organism evidence="8 9">
    <name type="scientific">Trichonephila inaurata madagascariensis</name>
    <dbReference type="NCBI Taxonomy" id="2747483"/>
    <lineage>
        <taxon>Eukaryota</taxon>
        <taxon>Metazoa</taxon>
        <taxon>Ecdysozoa</taxon>
        <taxon>Arthropoda</taxon>
        <taxon>Chelicerata</taxon>
        <taxon>Arachnida</taxon>
        <taxon>Araneae</taxon>
        <taxon>Araneomorphae</taxon>
        <taxon>Entelegynae</taxon>
        <taxon>Araneoidea</taxon>
        <taxon>Nephilidae</taxon>
        <taxon>Trichonephila</taxon>
        <taxon>Trichonephila inaurata</taxon>
    </lineage>
</organism>
<dbReference type="InterPro" id="IPR011332">
    <property type="entry name" value="Ribosomal_zn-bd"/>
</dbReference>
<dbReference type="SUPFAM" id="SSF57829">
    <property type="entry name" value="Zn-binding ribosomal proteins"/>
    <property type="match status" value="2"/>
</dbReference>
<accession>A0A8X7BXU5</accession>
<evidence type="ECO:0000256" key="3">
    <source>
        <dbReference type="ARBA" id="ARBA00022980"/>
    </source>
</evidence>
<keyword evidence="4" id="KW-0496">Mitochondrion</keyword>
<evidence type="ECO:0000256" key="7">
    <source>
        <dbReference type="ARBA" id="ARBA00035436"/>
    </source>
</evidence>
<name>A0A8X7BXU5_9ARAC</name>
<evidence type="ECO:0000256" key="2">
    <source>
        <dbReference type="ARBA" id="ARBA00007596"/>
    </source>
</evidence>
<proteinExistence type="inferred from homology"/>
<comment type="similarity">
    <text evidence="2">Belongs to the bacterial ribosomal protein bL33 family.</text>
</comment>
<dbReference type="AlphaFoldDB" id="A0A8X7BXU5"/>
<dbReference type="Gene3D" id="2.20.28.120">
    <property type="entry name" value="Ribosomal protein L33"/>
    <property type="match status" value="2"/>
</dbReference>
<dbReference type="EMBL" id="BMAV01005516">
    <property type="protein sequence ID" value="GFY46607.1"/>
    <property type="molecule type" value="Genomic_DNA"/>
</dbReference>
<evidence type="ECO:0000313" key="8">
    <source>
        <dbReference type="EMBL" id="GFY46607.1"/>
    </source>
</evidence>
<dbReference type="InterPro" id="IPR038584">
    <property type="entry name" value="Ribosomal_bL33_sf"/>
</dbReference>
<dbReference type="PANTHER" id="PTHR47037:SF1">
    <property type="entry name" value="LARGE RIBOSOMAL SUBUNIT PROTEIN BL33M"/>
    <property type="match status" value="1"/>
</dbReference>
<keyword evidence="9" id="KW-1185">Reference proteome</keyword>